<evidence type="ECO:0000313" key="2">
    <source>
        <dbReference type="EMBL" id="GAV28124.1"/>
    </source>
</evidence>
<proteinExistence type="predicted"/>
<comment type="caution">
    <text evidence="2">The sequence shown here is derived from an EMBL/GenBank/DDBJ whole genome shotgun (WGS) entry which is preliminary data.</text>
</comment>
<sequence length="117" mass="13090">MHVATIASDHVRKYVNKLDQAYDIIVDKEIPEIVRIGPLWEPCMKVSEPKTVHQQRSESRREALAAKKARNGGSFEEDYEGTAAEDSPGPMKKPQRSSKKETKAHSSTSIRTAPAQM</sequence>
<accession>A0A1Q2YF22</accession>
<evidence type="ECO:0000256" key="1">
    <source>
        <dbReference type="SAM" id="MobiDB-lite"/>
    </source>
</evidence>
<evidence type="ECO:0000313" key="3">
    <source>
        <dbReference type="Proteomes" id="UP000186136"/>
    </source>
</evidence>
<feature type="compositionally biased region" description="Basic and acidic residues" evidence="1">
    <location>
        <begin position="48"/>
        <end position="65"/>
    </location>
</feature>
<gene>
    <name evidence="2" type="ORF">PMKS-001592</name>
</gene>
<keyword evidence="3" id="KW-1185">Reference proteome</keyword>
<reference evidence="2 3" key="1">
    <citation type="submission" date="2016-08" db="EMBL/GenBank/DDBJ databases">
        <title>Whole genome shotgun sequence of Pichia membranifaciens KS47-1.</title>
        <authorList>
            <person name="Konishi M."/>
            <person name="Ishida M."/>
            <person name="Arakawa T."/>
            <person name="Kato Y."/>
            <person name="Horiuchi J."/>
        </authorList>
    </citation>
    <scope>NUCLEOTIDE SEQUENCE [LARGE SCALE GENOMIC DNA]</scope>
    <source>
        <strain evidence="2 3">KS47-1</strain>
    </source>
</reference>
<organism evidence="2 3">
    <name type="scientific">Pichia membranifaciens</name>
    <dbReference type="NCBI Taxonomy" id="4926"/>
    <lineage>
        <taxon>Eukaryota</taxon>
        <taxon>Fungi</taxon>
        <taxon>Dikarya</taxon>
        <taxon>Ascomycota</taxon>
        <taxon>Saccharomycotina</taxon>
        <taxon>Pichiomycetes</taxon>
        <taxon>Pichiales</taxon>
        <taxon>Pichiaceae</taxon>
        <taxon>Pichia</taxon>
    </lineage>
</organism>
<dbReference type="EMBL" id="BDGI01000057">
    <property type="protein sequence ID" value="GAV28124.1"/>
    <property type="molecule type" value="Genomic_DNA"/>
</dbReference>
<feature type="region of interest" description="Disordered" evidence="1">
    <location>
        <begin position="48"/>
        <end position="117"/>
    </location>
</feature>
<dbReference type="OrthoDB" id="5411773at2759"/>
<dbReference type="AlphaFoldDB" id="A0A1Q2YF22"/>
<dbReference type="Proteomes" id="UP000186136">
    <property type="component" value="Unassembled WGS sequence"/>
</dbReference>
<protein>
    <submittedName>
        <fullName evidence="2">Uncharacterized protein</fullName>
    </submittedName>
</protein>
<name>A0A1Q2YF22_9ASCO</name>